<dbReference type="AlphaFoldDB" id="A0A8S1DML1"/>
<proteinExistence type="predicted"/>
<comment type="caution">
    <text evidence="1">The sequence shown here is derived from an EMBL/GenBank/DDBJ whole genome shotgun (WGS) entry which is preliminary data.</text>
</comment>
<evidence type="ECO:0000313" key="1">
    <source>
        <dbReference type="EMBL" id="CAB3382293.1"/>
    </source>
</evidence>
<gene>
    <name evidence="1" type="ORF">CLODIP_2_CD02971</name>
</gene>
<accession>A0A8S1DML1</accession>
<dbReference type="InterPro" id="IPR011333">
    <property type="entry name" value="SKP1/BTB/POZ_sf"/>
</dbReference>
<name>A0A8S1DML1_9INSE</name>
<evidence type="ECO:0000313" key="2">
    <source>
        <dbReference type="Proteomes" id="UP000494165"/>
    </source>
</evidence>
<dbReference type="Gene3D" id="3.30.710.10">
    <property type="entry name" value="Potassium Channel Kv1.1, Chain A"/>
    <property type="match status" value="1"/>
</dbReference>
<dbReference type="EMBL" id="CADEPI010000264">
    <property type="protein sequence ID" value="CAB3382293.1"/>
    <property type="molecule type" value="Genomic_DNA"/>
</dbReference>
<evidence type="ECO:0008006" key="3">
    <source>
        <dbReference type="Google" id="ProtNLM"/>
    </source>
</evidence>
<organism evidence="1 2">
    <name type="scientific">Cloeon dipterum</name>
    <dbReference type="NCBI Taxonomy" id="197152"/>
    <lineage>
        <taxon>Eukaryota</taxon>
        <taxon>Metazoa</taxon>
        <taxon>Ecdysozoa</taxon>
        <taxon>Arthropoda</taxon>
        <taxon>Hexapoda</taxon>
        <taxon>Insecta</taxon>
        <taxon>Pterygota</taxon>
        <taxon>Palaeoptera</taxon>
        <taxon>Ephemeroptera</taxon>
        <taxon>Pisciforma</taxon>
        <taxon>Baetidae</taxon>
        <taxon>Cloeon</taxon>
    </lineage>
</organism>
<reference evidence="1 2" key="1">
    <citation type="submission" date="2020-04" db="EMBL/GenBank/DDBJ databases">
        <authorList>
            <person name="Alioto T."/>
            <person name="Alioto T."/>
            <person name="Gomez Garrido J."/>
        </authorList>
    </citation>
    <scope>NUCLEOTIDE SEQUENCE [LARGE SCALE GENOMIC DNA]</scope>
</reference>
<keyword evidence="2" id="KW-1185">Reference proteome</keyword>
<dbReference type="Proteomes" id="UP000494165">
    <property type="component" value="Unassembled WGS sequence"/>
</dbReference>
<sequence length="286" mass="32844">MATSMIPEIQYQPCTVEVCCGKKKEERVCSKEILKKACPILHDEIENFQFGQSAPIRINATPEAFDAGMRFLLDPSIQNLPLDEFKAIGLLDFAWKYQSPELQQVAEPLCQHSDFADLHAVSLLNYHSTFLTNNLWTGKQDQENELLAEISRRGSQVLNYISDSKKTFIVDTVKKILEQQRLNVFNEKEVFDCIQEWRNKIVKAVEENEYDNNELSYPCLLQKGQKYRLKVTNRESKLEIQTFYQPACDGQEYEDILRVCGIGNIFGFTFAIAKTSQCIEMLGTSV</sequence>
<protein>
    <recommendedName>
        <fullName evidence="3">BTB domain-containing protein</fullName>
    </recommendedName>
</protein>